<sequence length="234" mass="27642">MNTTKNLKLNCLYKINRIAKQCGKMKQEAYSNREHIVCREYKLIQQQLYLLKSLTIMDMQDKQELYEDGLCIDDNGCVLNTYTAEGYIFHEISQCQEISEGTTLTKIHNKPTSEGQYEFWRPYVYYLTSRLSDQYKRLYDAITGNKFELFNWSVIKNCLDLFSEIGLSGEILWRNFCPWDSADMSLYSCTLFFNGIQLCNIKIYVPEDYEITCENGSLEVDTFDEYRDVDFSQY</sequence>
<gene>
    <name evidence="1" type="ORF">OBO34_20135</name>
</gene>
<reference evidence="1" key="1">
    <citation type="submission" date="2022-09" db="EMBL/GenBank/DDBJ databases">
        <title>Culturomic study of gut microbiota in children with autism spectrum disorder.</title>
        <authorList>
            <person name="Efimov B.A."/>
            <person name="Chaplin A.V."/>
            <person name="Sokolova S.R."/>
            <person name="Pikina A.P."/>
            <person name="Korzhanova M."/>
            <person name="Belova V."/>
            <person name="Korostin D."/>
        </authorList>
    </citation>
    <scope>NUCLEOTIDE SEQUENCE</scope>
    <source>
        <strain evidence="1">ASD5510</strain>
    </source>
</reference>
<accession>A0A9J6QYT9</accession>
<keyword evidence="2" id="KW-1185">Reference proteome</keyword>
<dbReference type="RefSeq" id="WP_269478792.1">
    <property type="nucleotide sequence ID" value="NZ_JAOSHN010000012.1"/>
</dbReference>
<proteinExistence type="predicted"/>
<evidence type="ECO:0000313" key="1">
    <source>
        <dbReference type="EMBL" id="MCU7380626.1"/>
    </source>
</evidence>
<comment type="caution">
    <text evidence="1">The sequence shown here is derived from an EMBL/GenBank/DDBJ whole genome shotgun (WGS) entry which is preliminary data.</text>
</comment>
<name>A0A9J6QYT9_9FIRM</name>
<evidence type="ECO:0000313" key="2">
    <source>
        <dbReference type="Proteomes" id="UP001065549"/>
    </source>
</evidence>
<organism evidence="1 2">
    <name type="scientific">Hominibacterium faecale</name>
    <dbReference type="NCBI Taxonomy" id="2839743"/>
    <lineage>
        <taxon>Bacteria</taxon>
        <taxon>Bacillati</taxon>
        <taxon>Bacillota</taxon>
        <taxon>Clostridia</taxon>
        <taxon>Peptostreptococcales</taxon>
        <taxon>Anaerovoracaceae</taxon>
        <taxon>Hominibacterium</taxon>
    </lineage>
</organism>
<dbReference type="Proteomes" id="UP001065549">
    <property type="component" value="Unassembled WGS sequence"/>
</dbReference>
<dbReference type="AlphaFoldDB" id="A0A9J6QYT9"/>
<dbReference type="EMBL" id="JAOSHN010000012">
    <property type="protein sequence ID" value="MCU7380626.1"/>
    <property type="molecule type" value="Genomic_DNA"/>
</dbReference>
<protein>
    <submittedName>
        <fullName evidence="1">Uncharacterized protein</fullName>
    </submittedName>
</protein>